<dbReference type="STRING" id="498761.HM1_1058"/>
<keyword evidence="2" id="KW-1185">Reference proteome</keyword>
<sequence length="41" mass="4754">MALCCLPKAAFTSDWYSLFKLTYTSLKEFADFSRRNDKNGN</sequence>
<reference evidence="1 2" key="1">
    <citation type="journal article" date="2008" name="J. Bacteriol.">
        <title>The genome of Heliobacterium modesticaldum, a phototrophic representative of the Firmicutes containing the simplest photosynthetic apparatus.</title>
        <authorList>
            <person name="Sattley W.M."/>
            <person name="Madigan M.T."/>
            <person name="Swingley W.D."/>
            <person name="Cheung P.C."/>
            <person name="Clocksin K.M."/>
            <person name="Conrad A.L."/>
            <person name="Dejesa L.C."/>
            <person name="Honchak B.M."/>
            <person name="Jung D.O."/>
            <person name="Karbach L.E."/>
            <person name="Kurdoglu A."/>
            <person name="Lahiri S."/>
            <person name="Mastrian S.D."/>
            <person name="Page L.E."/>
            <person name="Taylor H.L."/>
            <person name="Wang Z.T."/>
            <person name="Raymond J."/>
            <person name="Chen M."/>
            <person name="Blankenship R.E."/>
            <person name="Touchman J.W."/>
        </authorList>
    </citation>
    <scope>NUCLEOTIDE SEQUENCE [LARGE SCALE GENOMIC DNA]</scope>
    <source>
        <strain evidence="2">ATCC 51547 / Ice1</strain>
    </source>
</reference>
<evidence type="ECO:0000313" key="2">
    <source>
        <dbReference type="Proteomes" id="UP000008550"/>
    </source>
</evidence>
<name>B0TI96_HELMI</name>
<organism evidence="1 2">
    <name type="scientific">Heliobacterium modesticaldum (strain ATCC 51547 / Ice1)</name>
    <dbReference type="NCBI Taxonomy" id="498761"/>
    <lineage>
        <taxon>Bacteria</taxon>
        <taxon>Bacillati</taxon>
        <taxon>Bacillota</taxon>
        <taxon>Clostridia</taxon>
        <taxon>Eubacteriales</taxon>
        <taxon>Heliobacteriaceae</taxon>
        <taxon>Heliomicrobium</taxon>
    </lineage>
</organism>
<accession>B0TI96</accession>
<dbReference type="Proteomes" id="UP000008550">
    <property type="component" value="Chromosome"/>
</dbReference>
<protein>
    <submittedName>
        <fullName evidence="1">Uncharacterized protein</fullName>
    </submittedName>
</protein>
<gene>
    <name evidence="1" type="ORF">HM1_1058</name>
</gene>
<proteinExistence type="predicted"/>
<dbReference type="EMBL" id="CP000930">
    <property type="protein sequence ID" value="ABZ83516.1"/>
    <property type="molecule type" value="Genomic_DNA"/>
</dbReference>
<dbReference type="HOGENOM" id="CLU_3271010_0_0_9"/>
<evidence type="ECO:0000313" key="1">
    <source>
        <dbReference type="EMBL" id="ABZ83516.1"/>
    </source>
</evidence>
<dbReference type="AlphaFoldDB" id="B0TI96"/>
<dbReference type="KEGG" id="hmo:HM1_1058"/>